<feature type="transmembrane region" description="Helical" evidence="1">
    <location>
        <begin position="591"/>
        <end position="611"/>
    </location>
</feature>
<dbReference type="SUPFAM" id="SSF63829">
    <property type="entry name" value="Calcium-dependent phosphotriesterase"/>
    <property type="match status" value="1"/>
</dbReference>
<keyword evidence="1" id="KW-1133">Transmembrane helix</keyword>
<evidence type="ECO:0000256" key="1">
    <source>
        <dbReference type="SAM" id="Phobius"/>
    </source>
</evidence>
<organism evidence="3 4">
    <name type="scientific">Herbiconiux ginsengi</name>
    <dbReference type="NCBI Taxonomy" id="381665"/>
    <lineage>
        <taxon>Bacteria</taxon>
        <taxon>Bacillati</taxon>
        <taxon>Actinomycetota</taxon>
        <taxon>Actinomycetes</taxon>
        <taxon>Micrococcales</taxon>
        <taxon>Microbacteriaceae</taxon>
        <taxon>Herbiconiux</taxon>
    </lineage>
</organism>
<dbReference type="Pfam" id="PF17963">
    <property type="entry name" value="Big_9"/>
    <property type="match status" value="1"/>
</dbReference>
<feature type="domain" description="Phytase-like" evidence="2">
    <location>
        <begin position="197"/>
        <end position="505"/>
    </location>
</feature>
<dbReference type="Gene3D" id="2.60.40.3440">
    <property type="match status" value="1"/>
</dbReference>
<dbReference type="EMBL" id="FNPZ01000002">
    <property type="protein sequence ID" value="SDZ01765.1"/>
    <property type="molecule type" value="Genomic_DNA"/>
</dbReference>
<dbReference type="PANTHER" id="PTHR37957">
    <property type="entry name" value="BLR7070 PROTEIN"/>
    <property type="match status" value="1"/>
</dbReference>
<protein>
    <submittedName>
        <fullName evidence="3">Uncharacterized conserved protein</fullName>
    </submittedName>
</protein>
<evidence type="ECO:0000259" key="2">
    <source>
        <dbReference type="Pfam" id="PF13449"/>
    </source>
</evidence>
<reference evidence="3 4" key="1">
    <citation type="submission" date="2016-10" db="EMBL/GenBank/DDBJ databases">
        <authorList>
            <person name="de Groot N.N."/>
        </authorList>
    </citation>
    <scope>NUCLEOTIDE SEQUENCE [LARGE SCALE GENOMIC DNA]</scope>
    <source>
        <strain evidence="3 4">CGMCC 4.3491</strain>
    </source>
</reference>
<keyword evidence="1" id="KW-0472">Membrane</keyword>
<dbReference type="Pfam" id="PF13449">
    <property type="entry name" value="Phytase-like"/>
    <property type="match status" value="1"/>
</dbReference>
<dbReference type="InterPro" id="IPR027372">
    <property type="entry name" value="Phytase-like_dom"/>
</dbReference>
<keyword evidence="1" id="KW-0812">Transmembrane</keyword>
<evidence type="ECO:0000313" key="3">
    <source>
        <dbReference type="EMBL" id="SDZ01765.1"/>
    </source>
</evidence>
<accession>A0A1H3PLL8</accession>
<sequence length="618" mass="62625">MAVIATSTEENDVTRRIRVAPAALATVGVLAGVCLFGAQPALAAPASAPAEAAPVGTDASVAPGGRLSANAFGGGADAGYTRAVISHTEPANGALTILPNGDYDYTPKAGFTGTDSFTVSSSDAVKLYETNGADLGVFGGVPVTGNGYGSSVVAVPGKPGFIYGLTDRGPNVDGAGGVKVEPIPDFTPAIGEFQLVGGTAVLVRDIPLKDADGTPLNGQVSTEATTGETIVDLDGHTLPASPYGFDSEGLVAMPDGTFYVSDEYGPYIAHFDANGKRLEQFSPFDGSLPAELKNRTANQGMEGLTITPDGSTLVGIMQSALKQPDLAGVNAKKVPATRIVTVSLVDHSVHEYLYLTTDPATTADASSEITALSATEFLVLERDGNLPPAPNRKIVYKVDISGATDVGPDSTLADSTYDAANGGLRLDDQGGKTLESFVGAVTTDAAHAALTARGITPGAKSDYLNLTDTLAELSPEGTFFGHDKVEGIFPIDGGSKLFISNDSDFGLKGTVEGETNPFVLDPKINADGTQDQGEYLEVDLTKLPATQTVTTVTITVAAAVATPGGPTVTGGTGGSGSSTTLAATGAVPTPALGLAAAALLAGAAAIGAGRLRRRHRAR</sequence>
<dbReference type="AlphaFoldDB" id="A0A1H3PLL8"/>
<dbReference type="PANTHER" id="PTHR37957:SF1">
    <property type="entry name" value="PHYTASE-LIKE DOMAIN-CONTAINING PROTEIN"/>
    <property type="match status" value="1"/>
</dbReference>
<keyword evidence="4" id="KW-1185">Reference proteome</keyword>
<evidence type="ECO:0000313" key="4">
    <source>
        <dbReference type="Proteomes" id="UP000198891"/>
    </source>
</evidence>
<dbReference type="STRING" id="381665.SAMN05216554_1953"/>
<proteinExistence type="predicted"/>
<gene>
    <name evidence="3" type="ORF">SAMN05216554_1953</name>
</gene>
<name>A0A1H3PLL8_9MICO</name>
<dbReference type="Proteomes" id="UP000198891">
    <property type="component" value="Unassembled WGS sequence"/>
</dbReference>